<feature type="compositionally biased region" description="Basic residues" evidence="6">
    <location>
        <begin position="905"/>
        <end position="916"/>
    </location>
</feature>
<dbReference type="Pfam" id="PF17846">
    <property type="entry name" value="XRN_M"/>
    <property type="match status" value="1"/>
</dbReference>
<dbReference type="GO" id="GO:0003723">
    <property type="term" value="F:RNA binding"/>
    <property type="evidence" value="ECO:0007669"/>
    <property type="project" value="TreeGrafter"/>
</dbReference>
<feature type="compositionally biased region" description="Polar residues" evidence="6">
    <location>
        <begin position="988"/>
        <end position="997"/>
    </location>
</feature>
<dbReference type="AlphaFoldDB" id="A0AAV3NWF5"/>
<feature type="compositionally biased region" description="Basic and acidic residues" evidence="6">
    <location>
        <begin position="819"/>
        <end position="852"/>
    </location>
</feature>
<dbReference type="EMBL" id="BAABME010000556">
    <property type="protein sequence ID" value="GAA0143755.1"/>
    <property type="molecule type" value="Genomic_DNA"/>
</dbReference>
<accession>A0AAV3NWF5</accession>
<dbReference type="PANTHER" id="PTHR12341:SF53">
    <property type="entry name" value="5'-3' EXORIBONUCLEASE"/>
    <property type="match status" value="1"/>
</dbReference>
<evidence type="ECO:0000256" key="2">
    <source>
        <dbReference type="ARBA" id="ARBA00022664"/>
    </source>
</evidence>
<evidence type="ECO:0000259" key="7">
    <source>
        <dbReference type="Pfam" id="PF03159"/>
    </source>
</evidence>
<dbReference type="GO" id="GO:0000956">
    <property type="term" value="P:nuclear-transcribed mRNA catabolic process"/>
    <property type="evidence" value="ECO:0007669"/>
    <property type="project" value="TreeGrafter"/>
</dbReference>
<feature type="compositionally biased region" description="Basic and acidic residues" evidence="6">
    <location>
        <begin position="1025"/>
        <end position="1035"/>
    </location>
</feature>
<feature type="compositionally biased region" description="Polar residues" evidence="6">
    <location>
        <begin position="853"/>
        <end position="864"/>
    </location>
</feature>
<dbReference type="GO" id="GO:0006397">
    <property type="term" value="P:mRNA processing"/>
    <property type="evidence" value="ECO:0007669"/>
    <property type="project" value="UniProtKB-KW"/>
</dbReference>
<dbReference type="Gene3D" id="1.25.40.1050">
    <property type="match status" value="1"/>
</dbReference>
<gene>
    <name evidence="9" type="ORF">LIER_04363</name>
</gene>
<feature type="region of interest" description="Disordered" evidence="6">
    <location>
        <begin position="1117"/>
        <end position="1139"/>
    </location>
</feature>
<name>A0AAV3NWF5_LITER</name>
<evidence type="ECO:0000259" key="8">
    <source>
        <dbReference type="Pfam" id="PF17846"/>
    </source>
</evidence>
<sequence length="1169" mass="133116">MGIPSFYRWLVDRYPRAVIDAIEESSNGVIDTSSPNPNGIEFDNLYLDMNGIIHPCFHPENLCPPTTYDEVFQAVFKYIDRLFSIVRPRKLLYMAIDGVAPRAKMNQQRARRFRAAKDLADQESATERLLNVPVTHSNEENNKLDSNIITPGTEFMELLASALQYYIHLRMNNDPGWKGIKVIFSGACVPGEGEHKIVSFIRLQRNLPGFDPNTRHCLYGLDADLIMLALATHEVHFTVLREVGQKSQAVDQRKRLRSGNRKPNQGKNFANEFDKCLAEQVFQLVRIWVLRDYLAHELQIPAPNTSTDFERLIDDFVFMCIFVGNDFLPHIPSLEIGEGAIDLLMMTYKQEFVQMGGYLTMSSEVNLRRVEHFIKAIGTYELPIFRKRNLVMEVRGRKGMYSHHSSAEHNCHKTQEKELIKAEDNLTIEKVDFGKDGWKERYYALKFEIENDDKGELIRKDAVNKYVEGICWVMRYYYQGICSWNWFYPYHYAPFASDFQGLGQLEMWFDLGRPLKPFDQLMGVLPAASAQALPFFYRQLMTDSSSPILDFYPKDFEVDLNGKRHSWEGVCKLPFINEFRLLAEIAKVEHTLTDSEVRRNTLGQDVLFIYQTHPLAKIILSFWEEVKDNAKLPDSAVRKEIIDPVLSGGMNGYIYIPEKPICPAEVDSPIGGMVIINNNKVISVFYEVPSSHLHISKLPDGLVLPGKIISKDDVHLPALLWHELTSVMGNRCDRRPKPPNCISGPNLEKISHKLVSENCGSNDHEVVSEMWQRWLNEKAEQANVDVGLEGKNENEREKGNKRNRNNYETSMVQSSGGNRKREDEVGKRKRDCRVESLKNPKKCRIDASKRENLQSSNGNRNKNGIQLPCGNHLEVGEVEGILNHGEGEMREKDGGGVKLTPCQKKNQRRKVAKRKRNNDETSKVQSSSGKSEKNDRQSPCGNHLEVGEVEGILNHGEGEKRENDEVNVTACQKKNQRNINERNINNNDTSKVQSSSGNRKKNDIQSPCGNHLEVGEVEGILSHGEGEKREEDGGEVKLSACQRKKQRRKASRIRRSNGEIVQSSGRNSRRNDIQSPCGNKLEVAEGKENGIDFVKNQSVIERQKTNINNGEINKVLPAAGRNGETNQGTVGPERNGATNQVQDASQYEFDMMYKLTKSQKRNLALKKRH</sequence>
<evidence type="ECO:0000256" key="5">
    <source>
        <dbReference type="ARBA" id="ARBA00022839"/>
    </source>
</evidence>
<evidence type="ECO:0000256" key="6">
    <source>
        <dbReference type="SAM" id="MobiDB-lite"/>
    </source>
</evidence>
<dbReference type="FunFam" id="3.40.50.12390:FF:000003">
    <property type="entry name" value="5'-3' exoribonuclease"/>
    <property type="match status" value="1"/>
</dbReference>
<evidence type="ECO:0000313" key="9">
    <source>
        <dbReference type="EMBL" id="GAA0143755.1"/>
    </source>
</evidence>
<dbReference type="InterPro" id="IPR041412">
    <property type="entry name" value="Xrn1_helical"/>
</dbReference>
<dbReference type="Gene3D" id="3.40.50.12390">
    <property type="match status" value="2"/>
</dbReference>
<dbReference type="Pfam" id="PF03159">
    <property type="entry name" value="XRN_N"/>
    <property type="match status" value="1"/>
</dbReference>
<feature type="domain" description="Xrn1 N-terminal" evidence="7">
    <location>
        <begin position="1"/>
        <end position="242"/>
    </location>
</feature>
<dbReference type="GO" id="GO:0004534">
    <property type="term" value="F:5'-3' RNA exonuclease activity"/>
    <property type="evidence" value="ECO:0007669"/>
    <property type="project" value="TreeGrafter"/>
</dbReference>
<dbReference type="GO" id="GO:0005634">
    <property type="term" value="C:nucleus"/>
    <property type="evidence" value="ECO:0007669"/>
    <property type="project" value="TreeGrafter"/>
</dbReference>
<keyword evidence="4" id="KW-0378">Hydrolase</keyword>
<keyword evidence="3" id="KW-0540">Nuclease</keyword>
<dbReference type="Proteomes" id="UP001454036">
    <property type="component" value="Unassembled WGS sequence"/>
</dbReference>
<evidence type="ECO:0000256" key="4">
    <source>
        <dbReference type="ARBA" id="ARBA00022801"/>
    </source>
</evidence>
<reference evidence="9 10" key="1">
    <citation type="submission" date="2024-01" db="EMBL/GenBank/DDBJ databases">
        <title>The complete chloroplast genome sequence of Lithospermum erythrorhizon: insights into the phylogenetic relationship among Boraginaceae species and the maternal lineages of purple gromwells.</title>
        <authorList>
            <person name="Okada T."/>
            <person name="Watanabe K."/>
        </authorList>
    </citation>
    <scope>NUCLEOTIDE SEQUENCE [LARGE SCALE GENOMIC DNA]</scope>
</reference>
<keyword evidence="5" id="KW-0269">Exonuclease</keyword>
<feature type="compositionally biased region" description="Basic and acidic residues" evidence="6">
    <location>
        <begin position="788"/>
        <end position="800"/>
    </location>
</feature>
<dbReference type="FunFam" id="1.25.40.1050:FF:000002">
    <property type="entry name" value="5'-3' exoribonuclease"/>
    <property type="match status" value="1"/>
</dbReference>
<protein>
    <submittedName>
        <fullName evidence="9">Exoribonuclease</fullName>
    </submittedName>
</protein>
<keyword evidence="2" id="KW-0507">mRNA processing</keyword>
<comment type="caution">
    <text evidence="9">The sequence shown here is derived from an EMBL/GenBank/DDBJ whole genome shotgun (WGS) entry which is preliminary data.</text>
</comment>
<dbReference type="InterPro" id="IPR004859">
    <property type="entry name" value="Xrn1_N"/>
</dbReference>
<feature type="region of interest" description="Disordered" evidence="6">
    <location>
        <begin position="1025"/>
        <end position="1077"/>
    </location>
</feature>
<feature type="domain" description="Xrn1 helical" evidence="8">
    <location>
        <begin position="407"/>
        <end position="713"/>
    </location>
</feature>
<dbReference type="InterPro" id="IPR027073">
    <property type="entry name" value="5_3_exoribonuclease"/>
</dbReference>
<dbReference type="CDD" id="cd18673">
    <property type="entry name" value="PIN_XRN1-2-like"/>
    <property type="match status" value="1"/>
</dbReference>
<dbReference type="PANTHER" id="PTHR12341">
    <property type="entry name" value="5'-&gt;3' EXORIBONUCLEASE"/>
    <property type="match status" value="1"/>
</dbReference>
<organism evidence="9 10">
    <name type="scientific">Lithospermum erythrorhizon</name>
    <name type="common">Purple gromwell</name>
    <name type="synonym">Lithospermum officinale var. erythrorhizon</name>
    <dbReference type="NCBI Taxonomy" id="34254"/>
    <lineage>
        <taxon>Eukaryota</taxon>
        <taxon>Viridiplantae</taxon>
        <taxon>Streptophyta</taxon>
        <taxon>Embryophyta</taxon>
        <taxon>Tracheophyta</taxon>
        <taxon>Spermatophyta</taxon>
        <taxon>Magnoliopsida</taxon>
        <taxon>eudicotyledons</taxon>
        <taxon>Gunneridae</taxon>
        <taxon>Pentapetalae</taxon>
        <taxon>asterids</taxon>
        <taxon>lamiids</taxon>
        <taxon>Boraginales</taxon>
        <taxon>Boraginaceae</taxon>
        <taxon>Boraginoideae</taxon>
        <taxon>Lithospermeae</taxon>
        <taxon>Lithospermum</taxon>
    </lineage>
</organism>
<evidence type="ECO:0000256" key="3">
    <source>
        <dbReference type="ARBA" id="ARBA00022722"/>
    </source>
</evidence>
<evidence type="ECO:0000313" key="10">
    <source>
        <dbReference type="Proteomes" id="UP001454036"/>
    </source>
</evidence>
<proteinExistence type="inferred from homology"/>
<feature type="region of interest" description="Disordered" evidence="6">
    <location>
        <begin position="886"/>
        <end position="945"/>
    </location>
</feature>
<evidence type="ECO:0000256" key="1">
    <source>
        <dbReference type="ARBA" id="ARBA00006994"/>
    </source>
</evidence>
<feature type="compositionally biased region" description="Basic and acidic residues" evidence="6">
    <location>
        <begin position="886"/>
        <end position="895"/>
    </location>
</feature>
<comment type="similarity">
    <text evidence="1">Belongs to the 5'-3' exonuclease family. XRN2/RAT1 subfamily.</text>
</comment>
<keyword evidence="10" id="KW-1185">Reference proteome</keyword>
<feature type="region of interest" description="Disordered" evidence="6">
    <location>
        <begin position="785"/>
        <end position="868"/>
    </location>
</feature>
<feature type="compositionally biased region" description="Basic residues" evidence="6">
    <location>
        <begin position="1042"/>
        <end position="1055"/>
    </location>
</feature>
<feature type="region of interest" description="Disordered" evidence="6">
    <location>
        <begin position="974"/>
        <end position="1010"/>
    </location>
</feature>
<feature type="compositionally biased region" description="Polar residues" evidence="6">
    <location>
        <begin position="807"/>
        <end position="817"/>
    </location>
</feature>
<feature type="compositionally biased region" description="Low complexity" evidence="6">
    <location>
        <begin position="977"/>
        <end position="987"/>
    </location>
</feature>